<evidence type="ECO:0000313" key="2">
    <source>
        <dbReference type="Proteomes" id="UP000270094"/>
    </source>
</evidence>
<dbReference type="Proteomes" id="UP000270094">
    <property type="component" value="Unassembled WGS sequence"/>
</dbReference>
<protein>
    <submittedName>
        <fullName evidence="1">Uncharacterized protein</fullName>
    </submittedName>
</protein>
<accession>A0A3P7LGA0</accession>
<gene>
    <name evidence="1" type="ORF">SVUK_LOCUS13196</name>
</gene>
<dbReference type="OrthoDB" id="5812236at2759"/>
<sequence length="70" mass="7908">MGNSPVHLAPVPEQFQQMRKAETEQMRIVSCNPDAITTGCEWDEMCITRVEDPTKGWCISLVLRDSILNS</sequence>
<reference evidence="1 2" key="1">
    <citation type="submission" date="2018-11" db="EMBL/GenBank/DDBJ databases">
        <authorList>
            <consortium name="Pathogen Informatics"/>
        </authorList>
    </citation>
    <scope>NUCLEOTIDE SEQUENCE [LARGE SCALE GENOMIC DNA]</scope>
</reference>
<dbReference type="EMBL" id="UYYB01101270">
    <property type="protein sequence ID" value="VDM78198.1"/>
    <property type="molecule type" value="Genomic_DNA"/>
</dbReference>
<evidence type="ECO:0000313" key="1">
    <source>
        <dbReference type="EMBL" id="VDM78198.1"/>
    </source>
</evidence>
<proteinExistence type="predicted"/>
<organism evidence="1 2">
    <name type="scientific">Strongylus vulgaris</name>
    <name type="common">Blood worm</name>
    <dbReference type="NCBI Taxonomy" id="40348"/>
    <lineage>
        <taxon>Eukaryota</taxon>
        <taxon>Metazoa</taxon>
        <taxon>Ecdysozoa</taxon>
        <taxon>Nematoda</taxon>
        <taxon>Chromadorea</taxon>
        <taxon>Rhabditida</taxon>
        <taxon>Rhabditina</taxon>
        <taxon>Rhabditomorpha</taxon>
        <taxon>Strongyloidea</taxon>
        <taxon>Strongylidae</taxon>
        <taxon>Strongylus</taxon>
    </lineage>
</organism>
<keyword evidence="2" id="KW-1185">Reference proteome</keyword>
<dbReference type="AlphaFoldDB" id="A0A3P7LGA0"/>
<name>A0A3P7LGA0_STRVU</name>